<dbReference type="GO" id="GO:0003676">
    <property type="term" value="F:nucleic acid binding"/>
    <property type="evidence" value="ECO:0007669"/>
    <property type="project" value="InterPro"/>
</dbReference>
<dbReference type="EMBL" id="BARW01022486">
    <property type="protein sequence ID" value="GAI99929.1"/>
    <property type="molecule type" value="Genomic_DNA"/>
</dbReference>
<sequence>MEDMGMNNVRRGFAYEREVKQHFVDDRWNCMRGAHSASGGVVKTDLIAYKAADVSGHIVGYLFDRHDYILKNSKSTKIPLPYLASKMEGKHFKHVYYDTISNIYWTV</sequence>
<organism evidence="1">
    <name type="scientific">marine sediment metagenome</name>
    <dbReference type="NCBI Taxonomy" id="412755"/>
    <lineage>
        <taxon>unclassified sequences</taxon>
        <taxon>metagenomes</taxon>
        <taxon>ecological metagenomes</taxon>
    </lineage>
</organism>
<dbReference type="InterPro" id="IPR011856">
    <property type="entry name" value="tRNA_endonuc-like_dom_sf"/>
</dbReference>
<evidence type="ECO:0000313" key="1">
    <source>
        <dbReference type="EMBL" id="GAI99929.1"/>
    </source>
</evidence>
<name>X1V5L4_9ZZZZ</name>
<gene>
    <name evidence="1" type="ORF">S12H4_37516</name>
</gene>
<comment type="caution">
    <text evidence="1">The sequence shown here is derived from an EMBL/GenBank/DDBJ whole genome shotgun (WGS) entry which is preliminary data.</text>
</comment>
<accession>X1V5L4</accession>
<protein>
    <submittedName>
        <fullName evidence="1">Uncharacterized protein</fullName>
    </submittedName>
</protein>
<dbReference type="AlphaFoldDB" id="X1V5L4"/>
<proteinExistence type="predicted"/>
<feature type="non-terminal residue" evidence="1">
    <location>
        <position position="107"/>
    </location>
</feature>
<reference evidence="1" key="1">
    <citation type="journal article" date="2014" name="Front. Microbiol.">
        <title>High frequency of phylogenetically diverse reductive dehalogenase-homologous genes in deep subseafloor sedimentary metagenomes.</title>
        <authorList>
            <person name="Kawai M."/>
            <person name="Futagami T."/>
            <person name="Toyoda A."/>
            <person name="Takaki Y."/>
            <person name="Nishi S."/>
            <person name="Hori S."/>
            <person name="Arai W."/>
            <person name="Tsubouchi T."/>
            <person name="Morono Y."/>
            <person name="Uchiyama I."/>
            <person name="Ito T."/>
            <person name="Fujiyama A."/>
            <person name="Inagaki F."/>
            <person name="Takami H."/>
        </authorList>
    </citation>
    <scope>NUCLEOTIDE SEQUENCE</scope>
    <source>
        <strain evidence="1">Expedition CK06-06</strain>
    </source>
</reference>
<dbReference type="Gene3D" id="3.40.1350.10">
    <property type="match status" value="1"/>
</dbReference>